<dbReference type="InterPro" id="IPR018691">
    <property type="entry name" value="DUF2188"/>
</dbReference>
<accession>A0ABY8X1F6</accession>
<feature type="compositionally biased region" description="Basic and acidic residues" evidence="1">
    <location>
        <begin position="52"/>
        <end position="87"/>
    </location>
</feature>
<dbReference type="RefSeq" id="WP_285743176.1">
    <property type="nucleotide sequence ID" value="NZ_CP127162.1"/>
</dbReference>
<protein>
    <submittedName>
        <fullName evidence="2">DUF2188 domain-containing protein</fullName>
    </submittedName>
</protein>
<evidence type="ECO:0000256" key="1">
    <source>
        <dbReference type="SAM" id="MobiDB-lite"/>
    </source>
</evidence>
<name>A0ABY8X1F6_9BACL</name>
<evidence type="ECO:0000313" key="3">
    <source>
        <dbReference type="Proteomes" id="UP001236415"/>
    </source>
</evidence>
<proteinExistence type="predicted"/>
<evidence type="ECO:0000313" key="2">
    <source>
        <dbReference type="EMBL" id="WIV18098.1"/>
    </source>
</evidence>
<dbReference type="Proteomes" id="UP001236415">
    <property type="component" value="Chromosome"/>
</dbReference>
<feature type="region of interest" description="Disordered" evidence="1">
    <location>
        <begin position="46"/>
        <end position="106"/>
    </location>
</feature>
<dbReference type="Pfam" id="PF09954">
    <property type="entry name" value="DUF2188"/>
    <property type="match status" value="1"/>
</dbReference>
<reference evidence="2 3" key="1">
    <citation type="submission" date="2023-06" db="EMBL/GenBank/DDBJ databases">
        <title>Paenibacillus polygonum sp. nov., an endophytic bacterium, isolated from Polygonum lapathifolium L. in Nanji Wetland National Nature Reserve, South of Poyang Lake, Jiangxi Province, China.</title>
        <authorList>
            <person name="Yu Z."/>
        </authorList>
    </citation>
    <scope>NUCLEOTIDE SEQUENCE [LARGE SCALE GENOMIC DNA]</scope>
    <source>
        <strain evidence="2 3">C31</strain>
    </source>
</reference>
<dbReference type="EMBL" id="CP127162">
    <property type="protein sequence ID" value="WIV18098.1"/>
    <property type="molecule type" value="Genomic_DNA"/>
</dbReference>
<sequence length="148" mass="16785">MPWNKTDYPPSMKNLEPRVRNKAIEIANALLGEGYEEGRSIAIATAQVEEWNENHPEKETKTQTKTRKSDPSSKKSDSPAHTGEHRNIHVVPSEDGWAVKKEGNEKPEHIYDVKDEAVKAAKEIVSSKNIRLIIHDKQGKIQTSKMYN</sequence>
<keyword evidence="3" id="KW-1185">Reference proteome</keyword>
<feature type="compositionally biased region" description="Basic and acidic residues" evidence="1">
    <location>
        <begin position="97"/>
        <end position="106"/>
    </location>
</feature>
<organism evidence="2 3">
    <name type="scientific">Paenibacillus polygoni</name>
    <dbReference type="NCBI Taxonomy" id="3050112"/>
    <lineage>
        <taxon>Bacteria</taxon>
        <taxon>Bacillati</taxon>
        <taxon>Bacillota</taxon>
        <taxon>Bacilli</taxon>
        <taxon>Bacillales</taxon>
        <taxon>Paenibacillaceae</taxon>
        <taxon>Paenibacillus</taxon>
    </lineage>
</organism>
<gene>
    <name evidence="2" type="ORF">QPK24_17020</name>
</gene>